<evidence type="ECO:0000256" key="1">
    <source>
        <dbReference type="SAM" id="SignalP"/>
    </source>
</evidence>
<feature type="signal peptide" evidence="1">
    <location>
        <begin position="1"/>
        <end position="23"/>
    </location>
</feature>
<comment type="caution">
    <text evidence="2">The sequence shown here is derived from an EMBL/GenBank/DDBJ whole genome shotgun (WGS) entry which is preliminary data.</text>
</comment>
<dbReference type="Proteomes" id="UP001595952">
    <property type="component" value="Unassembled WGS sequence"/>
</dbReference>
<evidence type="ECO:0000313" key="3">
    <source>
        <dbReference type="Proteomes" id="UP001595952"/>
    </source>
</evidence>
<proteinExistence type="predicted"/>
<gene>
    <name evidence="2" type="ORF">ACFO0D_02385</name>
</gene>
<accession>A0ABV9I487</accession>
<organism evidence="2 3">
    <name type="scientific">Deinococcus hohokamensis</name>
    <dbReference type="NCBI Taxonomy" id="309883"/>
    <lineage>
        <taxon>Bacteria</taxon>
        <taxon>Thermotogati</taxon>
        <taxon>Deinococcota</taxon>
        <taxon>Deinococci</taxon>
        <taxon>Deinococcales</taxon>
        <taxon>Deinococcaceae</taxon>
        <taxon>Deinococcus</taxon>
    </lineage>
</organism>
<dbReference type="RefSeq" id="WP_380060214.1">
    <property type="nucleotide sequence ID" value="NZ_JBHSEI010000001.1"/>
</dbReference>
<keyword evidence="1" id="KW-0732">Signal</keyword>
<evidence type="ECO:0000313" key="2">
    <source>
        <dbReference type="EMBL" id="MFC4637181.1"/>
    </source>
</evidence>
<dbReference type="NCBIfam" id="NF041742">
    <property type="entry name" value="WGxxGxxG_fam"/>
    <property type="match status" value="1"/>
</dbReference>
<feature type="chain" id="PRO_5046989232" evidence="1">
    <location>
        <begin position="24"/>
        <end position="75"/>
    </location>
</feature>
<reference evidence="3" key="1">
    <citation type="journal article" date="2019" name="Int. J. Syst. Evol. Microbiol.">
        <title>The Global Catalogue of Microorganisms (GCM) 10K type strain sequencing project: providing services to taxonomists for standard genome sequencing and annotation.</title>
        <authorList>
            <consortium name="The Broad Institute Genomics Platform"/>
            <consortium name="The Broad Institute Genome Sequencing Center for Infectious Disease"/>
            <person name="Wu L."/>
            <person name="Ma J."/>
        </authorList>
    </citation>
    <scope>NUCLEOTIDE SEQUENCE [LARGE SCALE GENOMIC DNA]</scope>
    <source>
        <strain evidence="3">CCUG 55995</strain>
    </source>
</reference>
<dbReference type="NCBIfam" id="NF038039">
    <property type="entry name" value="WGxxGxxG-CTERM"/>
    <property type="match status" value="1"/>
</dbReference>
<sequence length="75" mass="8198">MKQNTKTTLLVLALGFAPLPAFAQDTSTTTDTTQTQDDNDGMDWGWLGLLGLAGLAGMRRKEATVVRQDQTTTRR</sequence>
<protein>
    <submittedName>
        <fullName evidence="2">WGxxGxxG family protein</fullName>
    </submittedName>
</protein>
<name>A0ABV9I487_9DEIO</name>
<keyword evidence="3" id="KW-1185">Reference proteome</keyword>
<dbReference type="EMBL" id="JBHSEI010000001">
    <property type="protein sequence ID" value="MFC4637181.1"/>
    <property type="molecule type" value="Genomic_DNA"/>
</dbReference>